<reference evidence="3" key="1">
    <citation type="journal article" date="2019" name="Int. J. Syst. Evol. Microbiol.">
        <title>The Global Catalogue of Microorganisms (GCM) 10K type strain sequencing project: providing services to taxonomists for standard genome sequencing and annotation.</title>
        <authorList>
            <consortium name="The Broad Institute Genomics Platform"/>
            <consortium name="The Broad Institute Genome Sequencing Center for Infectious Disease"/>
            <person name="Wu L."/>
            <person name="Ma J."/>
        </authorList>
    </citation>
    <scope>NUCLEOTIDE SEQUENCE [LARGE SCALE GENOMIC DNA]</scope>
    <source>
        <strain evidence="3">JCM 30742</strain>
    </source>
</reference>
<organism evidence="2 3">
    <name type="scientific">Arthrobacter ginkgonis</name>
    <dbReference type="NCBI Taxonomy" id="1630594"/>
    <lineage>
        <taxon>Bacteria</taxon>
        <taxon>Bacillati</taxon>
        <taxon>Actinomycetota</taxon>
        <taxon>Actinomycetes</taxon>
        <taxon>Micrococcales</taxon>
        <taxon>Micrococcaceae</taxon>
        <taxon>Arthrobacter</taxon>
    </lineage>
</organism>
<dbReference type="EMBL" id="BAABEO010000015">
    <property type="protein sequence ID" value="GAA3683935.1"/>
    <property type="molecule type" value="Genomic_DNA"/>
</dbReference>
<evidence type="ECO:0000313" key="3">
    <source>
        <dbReference type="Proteomes" id="UP001500752"/>
    </source>
</evidence>
<comment type="caution">
    <text evidence="2">The sequence shown here is derived from an EMBL/GenBank/DDBJ whole genome shotgun (WGS) entry which is preliminary data.</text>
</comment>
<keyword evidence="3" id="KW-1185">Reference proteome</keyword>
<dbReference type="InterPro" id="IPR029058">
    <property type="entry name" value="AB_hydrolase_fold"/>
</dbReference>
<accession>A0ABP7CBX1</accession>
<proteinExistence type="predicted"/>
<feature type="region of interest" description="Disordered" evidence="1">
    <location>
        <begin position="230"/>
        <end position="253"/>
    </location>
</feature>
<protein>
    <recommendedName>
        <fullName evidence="4">PE-PPE domain-containing protein</fullName>
    </recommendedName>
</protein>
<sequence length="253" mass="24500">MRTDAGLVHVVTFPGTQAEEALGVGLNPWDAGGVSEALGLGSQHVAAATLEALEAVGARPGESLVLTGYSQGGVHAANVAVDPRIAAAYKVDYVVTTGSPVGNVPLPETVRGLHLEHVDDPVPGADGIPNPDTRNQVTVYLDGYAPGTDRNAGGFGAAHGLGNYAYLSAGAAGSGAAGSPPGRGPALSEAALPGPALPGVALSGPAAAEGQAALAAVFAGAATARVATVSLRRSPPGRSGPPAGPGAAGPAPR</sequence>
<dbReference type="Gene3D" id="3.40.50.1820">
    <property type="entry name" value="alpha/beta hydrolase"/>
    <property type="match status" value="1"/>
</dbReference>
<evidence type="ECO:0000313" key="2">
    <source>
        <dbReference type="EMBL" id="GAA3683935.1"/>
    </source>
</evidence>
<dbReference type="SUPFAM" id="SSF53474">
    <property type="entry name" value="alpha/beta-Hydrolases"/>
    <property type="match status" value="1"/>
</dbReference>
<evidence type="ECO:0008006" key="4">
    <source>
        <dbReference type="Google" id="ProtNLM"/>
    </source>
</evidence>
<evidence type="ECO:0000256" key="1">
    <source>
        <dbReference type="SAM" id="MobiDB-lite"/>
    </source>
</evidence>
<dbReference type="RefSeq" id="WP_345150772.1">
    <property type="nucleotide sequence ID" value="NZ_BAABEO010000015.1"/>
</dbReference>
<name>A0ABP7CBX1_9MICC</name>
<dbReference type="Proteomes" id="UP001500752">
    <property type="component" value="Unassembled WGS sequence"/>
</dbReference>
<gene>
    <name evidence="2" type="ORF">GCM10023081_22020</name>
</gene>